<keyword evidence="8" id="KW-1185">Reference proteome</keyword>
<keyword evidence="2" id="KW-0689">Ribosomal protein</keyword>
<evidence type="ECO:0000313" key="7">
    <source>
        <dbReference type="EnsemblMetazoa" id="XP_022643562"/>
    </source>
</evidence>
<dbReference type="Pfam" id="PF00831">
    <property type="entry name" value="Ribosomal_L29"/>
    <property type="match status" value="1"/>
</dbReference>
<dbReference type="AlphaFoldDB" id="A0A7M7IXJ8"/>
<dbReference type="GO" id="GO:0003729">
    <property type="term" value="F:mRNA binding"/>
    <property type="evidence" value="ECO:0007669"/>
    <property type="project" value="TreeGrafter"/>
</dbReference>
<dbReference type="PANTHER" id="PTHR45722">
    <property type="entry name" value="60S RIBOSOMAL PROTEIN L35"/>
    <property type="match status" value="1"/>
</dbReference>
<dbReference type="CDD" id="cd00427">
    <property type="entry name" value="Ribosomal_L29_HIP"/>
    <property type="match status" value="1"/>
</dbReference>
<comment type="similarity">
    <text evidence="1">Belongs to the universal ribosomal protein uL29 family.</text>
</comment>
<dbReference type="RefSeq" id="XP_022643562.1">
    <property type="nucleotide sequence ID" value="XM_022787827.1"/>
</dbReference>
<evidence type="ECO:0000256" key="1">
    <source>
        <dbReference type="ARBA" id="ARBA00009254"/>
    </source>
</evidence>
<name>A0A7M7IXJ8_VARDE</name>
<sequence>MLRAAELRGMKKEEFEKTIEELKNEMTTLRVAKMAGAPPSKVSKIGVIRRNLARIYTIMNEMKRENLIKFYRNKKRVPLDLRLKRTRAQRRALTPYEKSRKTRKQHRHECSFPQRKFALKA</sequence>
<dbReference type="Proteomes" id="UP000594260">
    <property type="component" value="Unplaced"/>
</dbReference>
<dbReference type="EnsemblMetazoa" id="XM_022787827">
    <property type="protein sequence ID" value="XP_022643562"/>
    <property type="gene ID" value="LOC111242896"/>
</dbReference>
<evidence type="ECO:0000256" key="2">
    <source>
        <dbReference type="ARBA" id="ARBA00022980"/>
    </source>
</evidence>
<dbReference type="CTD" id="11224"/>
<dbReference type="Gene3D" id="1.10.287.310">
    <property type="match status" value="1"/>
</dbReference>
<dbReference type="FunFam" id="6.10.250.3450:FF:000001">
    <property type="entry name" value="60S ribosomal protein L35"/>
    <property type="match status" value="1"/>
</dbReference>
<dbReference type="SUPFAM" id="SSF46561">
    <property type="entry name" value="Ribosomal protein L29 (L29p)"/>
    <property type="match status" value="1"/>
</dbReference>
<dbReference type="Gene3D" id="6.10.250.3450">
    <property type="match status" value="1"/>
</dbReference>
<evidence type="ECO:0000256" key="4">
    <source>
        <dbReference type="ARBA" id="ARBA00035204"/>
    </source>
</evidence>
<dbReference type="KEGG" id="vde:111242896"/>
<dbReference type="GO" id="GO:0006412">
    <property type="term" value="P:translation"/>
    <property type="evidence" value="ECO:0007669"/>
    <property type="project" value="InterPro"/>
</dbReference>
<dbReference type="FunFam" id="1.10.287.310:FF:000002">
    <property type="entry name" value="60S ribosomal protein L35"/>
    <property type="match status" value="1"/>
</dbReference>
<dbReference type="InParanoid" id="A0A7M7IXJ8"/>
<accession>A0A7M7IXJ8</accession>
<dbReference type="OrthoDB" id="528635at2759"/>
<dbReference type="InterPro" id="IPR001854">
    <property type="entry name" value="Ribosomal_uL29"/>
</dbReference>
<dbReference type="GeneID" id="111242896"/>
<evidence type="ECO:0000256" key="5">
    <source>
        <dbReference type="ARBA" id="ARBA00035334"/>
    </source>
</evidence>
<dbReference type="GO" id="GO:0000463">
    <property type="term" value="P:maturation of LSU-rRNA from tricistronic rRNA transcript (SSU-rRNA, 5.8S rRNA, LSU-rRNA)"/>
    <property type="evidence" value="ECO:0007669"/>
    <property type="project" value="InterPro"/>
</dbReference>
<dbReference type="InterPro" id="IPR036049">
    <property type="entry name" value="Ribosomal_uL29_sf"/>
</dbReference>
<evidence type="ECO:0000313" key="8">
    <source>
        <dbReference type="Proteomes" id="UP000594260"/>
    </source>
</evidence>
<reference evidence="7" key="1">
    <citation type="submission" date="2021-01" db="UniProtKB">
        <authorList>
            <consortium name="EnsemblMetazoa"/>
        </authorList>
    </citation>
    <scope>IDENTIFICATION</scope>
</reference>
<organism evidence="7 8">
    <name type="scientific">Varroa destructor</name>
    <name type="common">Honeybee mite</name>
    <dbReference type="NCBI Taxonomy" id="109461"/>
    <lineage>
        <taxon>Eukaryota</taxon>
        <taxon>Metazoa</taxon>
        <taxon>Ecdysozoa</taxon>
        <taxon>Arthropoda</taxon>
        <taxon>Chelicerata</taxon>
        <taxon>Arachnida</taxon>
        <taxon>Acari</taxon>
        <taxon>Parasitiformes</taxon>
        <taxon>Mesostigmata</taxon>
        <taxon>Gamasina</taxon>
        <taxon>Dermanyssoidea</taxon>
        <taxon>Varroidae</taxon>
        <taxon>Varroa</taxon>
    </lineage>
</organism>
<keyword evidence="3" id="KW-0687">Ribonucleoprotein</keyword>
<evidence type="ECO:0000256" key="3">
    <source>
        <dbReference type="ARBA" id="ARBA00023274"/>
    </source>
</evidence>
<dbReference type="GO" id="GO:0022625">
    <property type="term" value="C:cytosolic large ribosomal subunit"/>
    <property type="evidence" value="ECO:0007669"/>
    <property type="project" value="InterPro"/>
</dbReference>
<feature type="region of interest" description="Disordered" evidence="6">
    <location>
        <begin position="89"/>
        <end position="121"/>
    </location>
</feature>
<dbReference type="OMA" id="VMNQKAR"/>
<dbReference type="FunCoup" id="A0A7M7IXJ8">
    <property type="interactions" value="1109"/>
</dbReference>
<dbReference type="InterPro" id="IPR045059">
    <property type="entry name" value="Ribosomal_uL29_euk"/>
</dbReference>
<proteinExistence type="inferred from homology"/>
<dbReference type="NCBIfam" id="TIGR00012">
    <property type="entry name" value="L29"/>
    <property type="match status" value="1"/>
</dbReference>
<protein>
    <recommendedName>
        <fullName evidence="4">Large ribosomal subunit protein uL29</fullName>
    </recommendedName>
    <alternativeName>
        <fullName evidence="5">60S ribosomal protein L35</fullName>
    </alternativeName>
</protein>
<dbReference type="GO" id="GO:0003735">
    <property type="term" value="F:structural constituent of ribosome"/>
    <property type="evidence" value="ECO:0007669"/>
    <property type="project" value="InterPro"/>
</dbReference>
<evidence type="ECO:0000256" key="6">
    <source>
        <dbReference type="SAM" id="MobiDB-lite"/>
    </source>
</evidence>
<dbReference type="PANTHER" id="PTHR45722:SF2">
    <property type="entry name" value="LARGE RIBOSOMAL SUBUNIT PROTEIN UL29-RELATED"/>
    <property type="match status" value="1"/>
</dbReference>
<dbReference type="HAMAP" id="MF_00374">
    <property type="entry name" value="Ribosomal_uL29"/>
    <property type="match status" value="1"/>
</dbReference>